<dbReference type="Gene3D" id="3.40.50.10860">
    <property type="entry name" value="Leucine Dehydrogenase, chain A, domain 1"/>
    <property type="match status" value="1"/>
</dbReference>
<evidence type="ECO:0008006" key="12">
    <source>
        <dbReference type="Google" id="ProtNLM"/>
    </source>
</evidence>
<evidence type="ECO:0000313" key="10">
    <source>
        <dbReference type="EMBL" id="QPG77234.1"/>
    </source>
</evidence>
<sequence length="294" mass="32289">MTLINGKAISTELRQSIKDEIFEIKKSHPDFLPKLVIVQVGERPDSSTYVRMKLKSCKEVGIEGELLKFNSEVGQDELVEKLHQLNDDTSVHGILVQLPLPGHIDEELITNSVKQSKDVDGFSQLNMAAIFKRSAVPLQIPCTPKGILFMLDHEKVQIQGRTVVVCGRSDIVGGPMAKLLEKRGATVTIIHSKSTPEQKRFFLSHADIIVSAVGRVNFVTADDVRPGVVIIDVGTNFVPDSTKKSGHRLVGDVDFDSCKEKASKITPVPGGVGPMTVVMVLHNLIEAAKREYSY</sequence>
<dbReference type="Proteomes" id="UP000662931">
    <property type="component" value="Chromosome 4"/>
</dbReference>
<evidence type="ECO:0000313" key="11">
    <source>
        <dbReference type="Proteomes" id="UP000662931"/>
    </source>
</evidence>
<dbReference type="InterPro" id="IPR020630">
    <property type="entry name" value="THF_DH/CycHdrlase_cat_dom"/>
</dbReference>
<dbReference type="GeneID" id="62198041"/>
<dbReference type="InterPro" id="IPR000672">
    <property type="entry name" value="THF_DH/CycHdrlase"/>
</dbReference>
<dbReference type="SUPFAM" id="SSF51735">
    <property type="entry name" value="NAD(P)-binding Rossmann-fold domains"/>
    <property type="match status" value="1"/>
</dbReference>
<dbReference type="OrthoDB" id="5126881at2759"/>
<proteinExistence type="inferred from homology"/>
<dbReference type="GO" id="GO:0035999">
    <property type="term" value="P:tetrahydrofolate interconversion"/>
    <property type="evidence" value="ECO:0007669"/>
    <property type="project" value="TreeGrafter"/>
</dbReference>
<dbReference type="PROSITE" id="PS00767">
    <property type="entry name" value="THF_DHG_CYH_2"/>
    <property type="match status" value="1"/>
</dbReference>
<keyword evidence="11" id="KW-1185">Reference proteome</keyword>
<evidence type="ECO:0000256" key="5">
    <source>
        <dbReference type="ARBA" id="ARBA00022857"/>
    </source>
</evidence>
<dbReference type="Gene3D" id="3.40.50.720">
    <property type="entry name" value="NAD(P)-binding Rossmann-like Domain"/>
    <property type="match status" value="1"/>
</dbReference>
<evidence type="ECO:0000256" key="7">
    <source>
        <dbReference type="ARBA" id="ARBA00023268"/>
    </source>
</evidence>
<dbReference type="PRINTS" id="PR00085">
    <property type="entry name" value="THFDHDRGNASE"/>
</dbReference>
<keyword evidence="3" id="KW-0554">One-carbon metabolism</keyword>
<gene>
    <name evidence="10" type="ORF">FOA43_004641</name>
</gene>
<dbReference type="InterPro" id="IPR020631">
    <property type="entry name" value="THF_DH/CycHdrlase_NAD-bd_dom"/>
</dbReference>
<evidence type="ECO:0000256" key="1">
    <source>
        <dbReference type="ARBA" id="ARBA00004777"/>
    </source>
</evidence>
<comment type="subunit">
    <text evidence="2">Homodimer.</text>
</comment>
<dbReference type="FunFam" id="3.40.50.10860:FF:000005">
    <property type="entry name" value="C-1-tetrahydrofolate synthase, cytoplasmic, putative"/>
    <property type="match status" value="1"/>
</dbReference>
<keyword evidence="7" id="KW-0511">Multifunctional enzyme</keyword>
<dbReference type="RefSeq" id="XP_038780799.1">
    <property type="nucleotide sequence ID" value="XM_038924871.1"/>
</dbReference>
<dbReference type="GO" id="GO:0005829">
    <property type="term" value="C:cytosol"/>
    <property type="evidence" value="ECO:0007669"/>
    <property type="project" value="TreeGrafter"/>
</dbReference>
<protein>
    <recommendedName>
        <fullName evidence="12">Methenyltetrahydrofolate cyclohydrolase</fullName>
    </recommendedName>
</protein>
<dbReference type="Pfam" id="PF02882">
    <property type="entry name" value="THF_DHG_CYH_C"/>
    <property type="match status" value="1"/>
</dbReference>
<evidence type="ECO:0000259" key="9">
    <source>
        <dbReference type="Pfam" id="PF02882"/>
    </source>
</evidence>
<dbReference type="GO" id="GO:0004488">
    <property type="term" value="F:methylenetetrahydrofolate dehydrogenase (NADP+) activity"/>
    <property type="evidence" value="ECO:0007669"/>
    <property type="project" value="InterPro"/>
</dbReference>
<comment type="pathway">
    <text evidence="1">One-carbon metabolism; tetrahydrofolate interconversion.</text>
</comment>
<accession>A0A875SF43</accession>
<evidence type="ECO:0000256" key="2">
    <source>
        <dbReference type="ARBA" id="ARBA00011738"/>
    </source>
</evidence>
<feature type="domain" description="Tetrahydrofolate dehydrogenase/cyclohydrolase NAD(P)-binding" evidence="9">
    <location>
        <begin position="141"/>
        <end position="291"/>
    </location>
</feature>
<dbReference type="CDD" id="cd01080">
    <property type="entry name" value="NAD_bind_m-THF_DH_Cyclohyd"/>
    <property type="match status" value="1"/>
</dbReference>
<dbReference type="PROSITE" id="PS00766">
    <property type="entry name" value="THF_DHG_CYH_1"/>
    <property type="match status" value="1"/>
</dbReference>
<keyword evidence="6" id="KW-0560">Oxidoreductase</keyword>
<dbReference type="GO" id="GO:0004477">
    <property type="term" value="F:methenyltetrahydrofolate cyclohydrolase activity"/>
    <property type="evidence" value="ECO:0007669"/>
    <property type="project" value="TreeGrafter"/>
</dbReference>
<evidence type="ECO:0000259" key="8">
    <source>
        <dbReference type="Pfam" id="PF00763"/>
    </source>
</evidence>
<dbReference type="InterPro" id="IPR020867">
    <property type="entry name" value="THF_DH/CycHdrlase_CS"/>
</dbReference>
<dbReference type="EMBL" id="CP064815">
    <property type="protein sequence ID" value="QPG77234.1"/>
    <property type="molecule type" value="Genomic_DNA"/>
</dbReference>
<evidence type="ECO:0000256" key="4">
    <source>
        <dbReference type="ARBA" id="ARBA00022801"/>
    </source>
</evidence>
<evidence type="ECO:0000256" key="6">
    <source>
        <dbReference type="ARBA" id="ARBA00023002"/>
    </source>
</evidence>
<dbReference type="PANTHER" id="PTHR48099">
    <property type="entry name" value="C-1-TETRAHYDROFOLATE SYNTHASE, CYTOPLASMIC-RELATED"/>
    <property type="match status" value="1"/>
</dbReference>
<name>A0A875SF43_EENNA</name>
<organism evidence="10 11">
    <name type="scientific">Eeniella nana</name>
    <name type="common">Yeast</name>
    <name type="synonym">Brettanomyces nanus</name>
    <dbReference type="NCBI Taxonomy" id="13502"/>
    <lineage>
        <taxon>Eukaryota</taxon>
        <taxon>Fungi</taxon>
        <taxon>Dikarya</taxon>
        <taxon>Ascomycota</taxon>
        <taxon>Saccharomycotina</taxon>
        <taxon>Pichiomycetes</taxon>
        <taxon>Pichiales</taxon>
        <taxon>Pichiaceae</taxon>
        <taxon>Brettanomyces</taxon>
    </lineage>
</organism>
<dbReference type="SUPFAM" id="SSF53223">
    <property type="entry name" value="Aminoacid dehydrogenase-like, N-terminal domain"/>
    <property type="match status" value="1"/>
</dbReference>
<reference evidence="10" key="1">
    <citation type="submission" date="2020-10" db="EMBL/GenBank/DDBJ databases">
        <authorList>
            <person name="Roach M.J.R."/>
        </authorList>
    </citation>
    <scope>NUCLEOTIDE SEQUENCE</scope>
    <source>
        <strain evidence="10">CBS 1945</strain>
    </source>
</reference>
<dbReference type="HAMAP" id="MF_01576">
    <property type="entry name" value="THF_DHG_CYH"/>
    <property type="match status" value="1"/>
</dbReference>
<keyword evidence="4" id="KW-0378">Hydrolase</keyword>
<feature type="domain" description="Tetrahydrofolate dehydrogenase/cyclohydrolase catalytic" evidence="8">
    <location>
        <begin position="4"/>
        <end position="120"/>
    </location>
</feature>
<dbReference type="PANTHER" id="PTHR48099:SF5">
    <property type="entry name" value="C-1-TETRAHYDROFOLATE SYNTHASE, CYTOPLASMIC"/>
    <property type="match status" value="1"/>
</dbReference>
<evidence type="ECO:0000256" key="3">
    <source>
        <dbReference type="ARBA" id="ARBA00022563"/>
    </source>
</evidence>
<dbReference type="Pfam" id="PF00763">
    <property type="entry name" value="THF_DHG_CYH"/>
    <property type="match status" value="1"/>
</dbReference>
<dbReference type="KEGG" id="bnn:FOA43_004641"/>
<dbReference type="AlphaFoldDB" id="A0A875SF43"/>
<dbReference type="FunFam" id="3.40.50.720:FF:000006">
    <property type="entry name" value="Bifunctional protein FolD"/>
    <property type="match status" value="1"/>
</dbReference>
<keyword evidence="5" id="KW-0521">NADP</keyword>
<dbReference type="InterPro" id="IPR036291">
    <property type="entry name" value="NAD(P)-bd_dom_sf"/>
</dbReference>
<dbReference type="InterPro" id="IPR046346">
    <property type="entry name" value="Aminoacid_DH-like_N_sf"/>
</dbReference>